<protein>
    <submittedName>
        <fullName evidence="1">Uncharacterized protein</fullName>
    </submittedName>
</protein>
<dbReference type="AlphaFoldDB" id="A0A1M7U716"/>
<keyword evidence="2" id="KW-1185">Reference proteome</keyword>
<proteinExistence type="predicted"/>
<evidence type="ECO:0000313" key="2">
    <source>
        <dbReference type="Proteomes" id="UP000184096"/>
    </source>
</evidence>
<gene>
    <name evidence="1" type="ORF">SAMN05444170_3749</name>
</gene>
<evidence type="ECO:0000313" key="1">
    <source>
        <dbReference type="EMBL" id="SHN78687.1"/>
    </source>
</evidence>
<organism evidence="1 2">
    <name type="scientific">Bradyrhizobium erythrophlei</name>
    <dbReference type="NCBI Taxonomy" id="1437360"/>
    <lineage>
        <taxon>Bacteria</taxon>
        <taxon>Pseudomonadati</taxon>
        <taxon>Pseudomonadota</taxon>
        <taxon>Alphaproteobacteria</taxon>
        <taxon>Hyphomicrobiales</taxon>
        <taxon>Nitrobacteraceae</taxon>
        <taxon>Bradyrhizobium</taxon>
    </lineage>
</organism>
<dbReference type="EMBL" id="LT670849">
    <property type="protein sequence ID" value="SHN78687.1"/>
    <property type="molecule type" value="Genomic_DNA"/>
</dbReference>
<dbReference type="Proteomes" id="UP000184096">
    <property type="component" value="Chromosome I"/>
</dbReference>
<name>A0A1M7U716_9BRAD</name>
<reference evidence="2" key="1">
    <citation type="submission" date="2016-11" db="EMBL/GenBank/DDBJ databases">
        <authorList>
            <person name="Varghese N."/>
            <person name="Submissions S."/>
        </authorList>
    </citation>
    <scope>NUCLEOTIDE SEQUENCE [LARGE SCALE GENOMIC DNA]</scope>
    <source>
        <strain evidence="2">GAS401</strain>
    </source>
</reference>
<accession>A0A1M7U716</accession>
<sequence length="74" mass="8051">MTSLIETYQGIFAGTRIATVGLAMETAGLGCPNLLGLDVVERPARGIVPNPGQAARGLRPWDMKRSRERIRTRS</sequence>